<feature type="region of interest" description="Disordered" evidence="2">
    <location>
        <begin position="120"/>
        <end position="170"/>
    </location>
</feature>
<dbReference type="Gene3D" id="3.30.1310.10">
    <property type="entry name" value="Nucleoid-associated protein YbaB-like domain"/>
    <property type="match status" value="1"/>
</dbReference>
<feature type="coiled-coil region" evidence="1">
    <location>
        <begin position="3"/>
        <end position="37"/>
    </location>
</feature>
<dbReference type="GO" id="GO:0003677">
    <property type="term" value="F:DNA binding"/>
    <property type="evidence" value="ECO:0007669"/>
    <property type="project" value="InterPro"/>
</dbReference>
<accession>M0QM51</accession>
<name>M0QM51_9ACTN</name>
<dbReference type="Proteomes" id="UP000011666">
    <property type="component" value="Unassembled WGS sequence"/>
</dbReference>
<dbReference type="AlphaFoldDB" id="M0QM51"/>
<dbReference type="STRING" id="1223545.GS4_23_01480"/>
<proteinExistence type="predicted"/>
<keyword evidence="1" id="KW-0175">Coiled coil</keyword>
<dbReference type="OrthoDB" id="22577at2053"/>
<keyword evidence="4" id="KW-1185">Reference proteome</keyword>
<dbReference type="Pfam" id="PF02575">
    <property type="entry name" value="YbaB_DNA_bd"/>
    <property type="match status" value="1"/>
</dbReference>
<comment type="caution">
    <text evidence="3">The sequence shown here is derived from an EMBL/GenBank/DDBJ whole genome shotgun (WGS) entry which is preliminary data.</text>
</comment>
<protein>
    <recommendedName>
        <fullName evidence="5">YbaB/EbfC DNA-binding family protein</fullName>
    </recommendedName>
</protein>
<evidence type="ECO:0008006" key="5">
    <source>
        <dbReference type="Google" id="ProtNLM"/>
    </source>
</evidence>
<evidence type="ECO:0000256" key="1">
    <source>
        <dbReference type="SAM" id="Coils"/>
    </source>
</evidence>
<evidence type="ECO:0000313" key="3">
    <source>
        <dbReference type="EMBL" id="GAC69351.1"/>
    </source>
</evidence>
<evidence type="ECO:0000256" key="2">
    <source>
        <dbReference type="SAM" id="MobiDB-lite"/>
    </source>
</evidence>
<organism evidence="3 4">
    <name type="scientific">Gordonia soli NBRC 108243</name>
    <dbReference type="NCBI Taxonomy" id="1223545"/>
    <lineage>
        <taxon>Bacteria</taxon>
        <taxon>Bacillati</taxon>
        <taxon>Actinomycetota</taxon>
        <taxon>Actinomycetes</taxon>
        <taxon>Mycobacteriales</taxon>
        <taxon>Gordoniaceae</taxon>
        <taxon>Gordonia</taxon>
    </lineage>
</organism>
<feature type="compositionally biased region" description="Basic and acidic residues" evidence="2">
    <location>
        <begin position="148"/>
        <end position="160"/>
    </location>
</feature>
<dbReference type="SUPFAM" id="SSF82607">
    <property type="entry name" value="YbaB-like"/>
    <property type="match status" value="1"/>
</dbReference>
<dbReference type="eggNOG" id="ENOG5032AEM">
    <property type="taxonomic scope" value="Bacteria"/>
</dbReference>
<gene>
    <name evidence="3" type="ORF">GS4_23_01480</name>
</gene>
<dbReference type="InterPro" id="IPR036894">
    <property type="entry name" value="YbaB-like_sf"/>
</dbReference>
<dbReference type="InterPro" id="IPR004401">
    <property type="entry name" value="YbaB/EbfC"/>
</dbReference>
<dbReference type="RefSeq" id="WP_007622331.1">
    <property type="nucleotide sequence ID" value="NZ_BANX01000023.1"/>
</dbReference>
<reference evidence="3 4" key="1">
    <citation type="submission" date="2013-01" db="EMBL/GenBank/DDBJ databases">
        <title>Whole genome shotgun sequence of Gordonia soli NBRC 108243.</title>
        <authorList>
            <person name="Isaki-Nakamura S."/>
            <person name="Hosoyama A."/>
            <person name="Tsuchikane K."/>
            <person name="Ando Y."/>
            <person name="Baba S."/>
            <person name="Ohji S."/>
            <person name="Hamada M."/>
            <person name="Tamura T."/>
            <person name="Yamazoe A."/>
            <person name="Yamazaki S."/>
            <person name="Fujita N."/>
        </authorList>
    </citation>
    <scope>NUCLEOTIDE SEQUENCE [LARGE SCALE GENOMIC DNA]</scope>
    <source>
        <strain evidence="3 4">NBRC 108243</strain>
    </source>
</reference>
<evidence type="ECO:0000313" key="4">
    <source>
        <dbReference type="Proteomes" id="UP000011666"/>
    </source>
</evidence>
<dbReference type="EMBL" id="BANX01000023">
    <property type="protein sequence ID" value="GAC69351.1"/>
    <property type="molecule type" value="Genomic_DNA"/>
</dbReference>
<sequence length="170" mass="18676">MANDEIKELLANLMTELEEQKTEMSTLQQRLSEVMASANSSNDLVTAWVNTKGILIQLKFHPEAVERAGGLDGLGRHVTEATQKAAQLAQAQVDEIMAPTKERVQGLPQMAEIFPGLPAIDDFIPQPVEPSTAPPDSPDRSPSGATDGEEHYENVEEPRSGRRSTWDQAW</sequence>